<dbReference type="Pfam" id="PF15589">
    <property type="entry name" value="Imm21"/>
    <property type="match status" value="1"/>
</dbReference>
<name>A0ABP4GW25_9ACTN</name>
<evidence type="ECO:0000256" key="1">
    <source>
        <dbReference type="SAM" id="MobiDB-lite"/>
    </source>
</evidence>
<comment type="caution">
    <text evidence="2">The sequence shown here is derived from an EMBL/GenBank/DDBJ whole genome shotgun (WGS) entry which is preliminary data.</text>
</comment>
<reference evidence="3" key="1">
    <citation type="journal article" date="2019" name="Int. J. Syst. Evol. Microbiol.">
        <title>The Global Catalogue of Microorganisms (GCM) 10K type strain sequencing project: providing services to taxonomists for standard genome sequencing and annotation.</title>
        <authorList>
            <consortium name="The Broad Institute Genomics Platform"/>
            <consortium name="The Broad Institute Genome Sequencing Center for Infectious Disease"/>
            <person name="Wu L."/>
            <person name="Ma J."/>
        </authorList>
    </citation>
    <scope>NUCLEOTIDE SEQUENCE [LARGE SCALE GENOMIC DNA]</scope>
    <source>
        <strain evidence="3">JCM 13004</strain>
    </source>
</reference>
<keyword evidence="3" id="KW-1185">Reference proteome</keyword>
<evidence type="ECO:0000313" key="3">
    <source>
        <dbReference type="Proteomes" id="UP001500037"/>
    </source>
</evidence>
<dbReference type="Proteomes" id="UP001500037">
    <property type="component" value="Unassembled WGS sequence"/>
</dbReference>
<dbReference type="EMBL" id="BAAALF010000051">
    <property type="protein sequence ID" value="GAA1239900.1"/>
    <property type="molecule type" value="Genomic_DNA"/>
</dbReference>
<accession>A0ABP4GW25</accession>
<organism evidence="2 3">
    <name type="scientific">Kitasatospora nipponensis</name>
    <dbReference type="NCBI Taxonomy" id="258049"/>
    <lineage>
        <taxon>Bacteria</taxon>
        <taxon>Bacillati</taxon>
        <taxon>Actinomycetota</taxon>
        <taxon>Actinomycetes</taxon>
        <taxon>Kitasatosporales</taxon>
        <taxon>Streptomycetaceae</taxon>
        <taxon>Kitasatospora</taxon>
    </lineage>
</organism>
<proteinExistence type="predicted"/>
<feature type="region of interest" description="Disordered" evidence="1">
    <location>
        <begin position="144"/>
        <end position="175"/>
    </location>
</feature>
<sequence>MLLDFVHVVESVWAAAHAFHKPGTTEAEAWAADHLTAILAGHAARAADEMAAQADREQLLAARREAVDACHRYLTGHLDQLHYDTALAGGWPIATGAVEGACRHLIADRLDIAPPITRHGKPIGDPQGRMTTDAVSDVLELQGERTGTPGRWRSHSSPCTPGHHGREAAVSDPAPTLSRLTGDLGAGGGMSLTWLETEGGPFIVVPRDALSHWSGTEGDYDRACEVVELVGVLDLPDEAEALVLGDEPLATAYLPEHRVLVRWCYAEGEEGVADIVLAGLPTAEWDEGPVLKTTGGLVMFDAAYFGTEVGTLTDSTVLELPAGRYRVESASIEPDRLTSFRVHRFVEMT</sequence>
<evidence type="ECO:0000313" key="2">
    <source>
        <dbReference type="EMBL" id="GAA1239900.1"/>
    </source>
</evidence>
<dbReference type="InterPro" id="IPR028961">
    <property type="entry name" value="Imm21"/>
</dbReference>
<gene>
    <name evidence="2" type="ORF">GCM10009665_33440</name>
</gene>
<protein>
    <submittedName>
        <fullName evidence="2">Uncharacterized protein</fullName>
    </submittedName>
</protein>